<dbReference type="Proteomes" id="UP001501442">
    <property type="component" value="Unassembled WGS sequence"/>
</dbReference>
<keyword evidence="3" id="KW-1185">Reference proteome</keyword>
<comment type="caution">
    <text evidence="2">The sequence shown here is derived from an EMBL/GenBank/DDBJ whole genome shotgun (WGS) entry which is preliminary data.</text>
</comment>
<dbReference type="EMBL" id="BAABHK010000004">
    <property type="protein sequence ID" value="GAA4626967.1"/>
    <property type="molecule type" value="Genomic_DNA"/>
</dbReference>
<organism evidence="2 3">
    <name type="scientific">Actinoallomurus vinaceus</name>
    <dbReference type="NCBI Taxonomy" id="1080074"/>
    <lineage>
        <taxon>Bacteria</taxon>
        <taxon>Bacillati</taxon>
        <taxon>Actinomycetota</taxon>
        <taxon>Actinomycetes</taxon>
        <taxon>Streptosporangiales</taxon>
        <taxon>Thermomonosporaceae</taxon>
        <taxon>Actinoallomurus</taxon>
    </lineage>
</organism>
<feature type="region of interest" description="Disordered" evidence="1">
    <location>
        <begin position="1"/>
        <end position="20"/>
    </location>
</feature>
<evidence type="ECO:0000256" key="1">
    <source>
        <dbReference type="SAM" id="MobiDB-lite"/>
    </source>
</evidence>
<dbReference type="RefSeq" id="WP_345432124.1">
    <property type="nucleotide sequence ID" value="NZ_BAABHK010000004.1"/>
</dbReference>
<evidence type="ECO:0000313" key="3">
    <source>
        <dbReference type="Proteomes" id="UP001501442"/>
    </source>
</evidence>
<evidence type="ECO:0008006" key="4">
    <source>
        <dbReference type="Google" id="ProtNLM"/>
    </source>
</evidence>
<evidence type="ECO:0000313" key="2">
    <source>
        <dbReference type="EMBL" id="GAA4626967.1"/>
    </source>
</evidence>
<sequence length="100" mass="10787">MSEAPNNGRPAEETPEDGARIDVRVGITVGNQPDAVAWVNVPGVVDPVKVPCATIVQDLWDVGEALPENELPGQVLSAEVGRTDNDELILKEFRLTKPLF</sequence>
<gene>
    <name evidence="2" type="ORF">GCM10023196_037340</name>
</gene>
<proteinExistence type="predicted"/>
<protein>
    <recommendedName>
        <fullName evidence="4">DUF35 domain-containing protein</fullName>
    </recommendedName>
</protein>
<accession>A0ABP8UDZ4</accession>
<name>A0ABP8UDZ4_9ACTN</name>
<reference evidence="3" key="1">
    <citation type="journal article" date="2019" name="Int. J. Syst. Evol. Microbiol.">
        <title>The Global Catalogue of Microorganisms (GCM) 10K type strain sequencing project: providing services to taxonomists for standard genome sequencing and annotation.</title>
        <authorList>
            <consortium name="The Broad Institute Genomics Platform"/>
            <consortium name="The Broad Institute Genome Sequencing Center for Infectious Disease"/>
            <person name="Wu L."/>
            <person name="Ma J."/>
        </authorList>
    </citation>
    <scope>NUCLEOTIDE SEQUENCE [LARGE SCALE GENOMIC DNA]</scope>
    <source>
        <strain evidence="3">JCM 17939</strain>
    </source>
</reference>